<reference evidence="16" key="1">
    <citation type="submission" date="2010-02" db="EMBL/GenBank/DDBJ databases">
        <title>Complete sequence of Desulfurivibrio alkaliphilus AHT2.</title>
        <authorList>
            <consortium name="US DOE Joint Genome Institute"/>
            <person name="Pitluck S."/>
            <person name="Chertkov O."/>
            <person name="Detter J.C."/>
            <person name="Han C."/>
            <person name="Tapia R."/>
            <person name="Larimer F."/>
            <person name="Land M."/>
            <person name="Hauser L."/>
            <person name="Kyrpides N."/>
            <person name="Mikhailova N."/>
            <person name="Sorokin D.Y."/>
            <person name="Muyzer G."/>
            <person name="Woyke T."/>
        </authorList>
    </citation>
    <scope>NUCLEOTIDE SEQUENCE [LARGE SCALE GENOMIC DNA]</scope>
    <source>
        <strain evidence="16">DSM 19089 / UNIQEM U267 / AHT2</strain>
    </source>
</reference>
<evidence type="ECO:0000256" key="1">
    <source>
        <dbReference type="ARBA" id="ARBA00006422"/>
    </source>
</evidence>
<dbReference type="CDD" id="cd06218">
    <property type="entry name" value="DHOD_e_trans"/>
    <property type="match status" value="1"/>
</dbReference>
<evidence type="ECO:0000256" key="13">
    <source>
        <dbReference type="PIRSR" id="PIRSR006816-2"/>
    </source>
</evidence>
<dbReference type="PANTHER" id="PTHR43513:SF3">
    <property type="entry name" value="DIHYDROOROTATE DEHYDROGENASE B (NAD(+)), ELECTRON TRANSFER SUBUNIT-RELATED"/>
    <property type="match status" value="1"/>
</dbReference>
<proteinExistence type="inferred from homology"/>
<dbReference type="PIRSF" id="PIRSF006816">
    <property type="entry name" value="Cyc3_hyd_g"/>
    <property type="match status" value="1"/>
</dbReference>
<evidence type="ECO:0000256" key="3">
    <source>
        <dbReference type="ARBA" id="ARBA00022630"/>
    </source>
</evidence>
<protein>
    <recommendedName>
        <fullName evidence="11">Dihydroorotate dehydrogenase B (NAD(+)), electron transfer subunit</fullName>
    </recommendedName>
    <alternativeName>
        <fullName evidence="11">Dihydroorotate oxidase B, electron transfer subunit</fullName>
    </alternativeName>
</protein>
<evidence type="ECO:0000256" key="6">
    <source>
        <dbReference type="ARBA" id="ARBA00022827"/>
    </source>
</evidence>
<dbReference type="SUPFAM" id="SSF52343">
    <property type="entry name" value="Ferredoxin reductase-like, C-terminal NADP-linked domain"/>
    <property type="match status" value="1"/>
</dbReference>
<dbReference type="SUPFAM" id="SSF63380">
    <property type="entry name" value="Riboflavin synthase domain-like"/>
    <property type="match status" value="1"/>
</dbReference>
<dbReference type="GO" id="GO:0009055">
    <property type="term" value="F:electron transfer activity"/>
    <property type="evidence" value="ECO:0007669"/>
    <property type="project" value="UniProtKB-UniRule"/>
</dbReference>
<comment type="pathway">
    <text evidence="11">Pyrimidine metabolism; UMP biosynthesis via de novo pathway; orotate from (S)-dihydroorotate (NAD(+) route): step 1/1.</text>
</comment>
<keyword evidence="3 11" id="KW-0285">Flavoprotein</keyword>
<dbReference type="InterPro" id="IPR039261">
    <property type="entry name" value="FNR_nucleotide-bd"/>
</dbReference>
<evidence type="ECO:0000256" key="8">
    <source>
        <dbReference type="ARBA" id="ARBA00022982"/>
    </source>
</evidence>
<sequence length="266" mass="28628">MPGQFLATVEKNESLGPAICRLTILAPEIAAAGQPGQFVMLRSGRGLDPLLSRPFSLHQTFPHGRIQVLFKVLGEGTRKLAALGAGEPLGIVGPLGRGFDLAAPRAGARLGLIGGGMGVAPLFFLAREIQRRLPEFGLDVLLGARAKQELEQLLIDFGPLKIEPRVATDDGSLGHHGLVPELIEKEWGKDGKLRQVFCCGPWPMMAAVAQRCRERDWSCQVSLETMMACGFSACLGCAVAGSGQRERYFHVCKDGPVFNAADISWE</sequence>
<keyword evidence="7 11" id="KW-0665">Pyrimidine biosynthesis</keyword>
<comment type="cofactor">
    <cofactor evidence="11 12">
        <name>FAD</name>
        <dbReference type="ChEBI" id="CHEBI:57692"/>
    </cofactor>
    <text evidence="11 12">Binds 1 FAD per subunit.</text>
</comment>
<comment type="caution">
    <text evidence="11">Lacks conserved residue(s) required for the propagation of feature annotation.</text>
</comment>
<dbReference type="Proteomes" id="UP000001508">
    <property type="component" value="Chromosome"/>
</dbReference>
<keyword evidence="6 11" id="KW-0274">FAD</keyword>
<feature type="domain" description="FAD-binding FR-type" evidence="14">
    <location>
        <begin position="2"/>
        <end position="101"/>
    </location>
</feature>
<evidence type="ECO:0000313" key="16">
    <source>
        <dbReference type="Proteomes" id="UP000001508"/>
    </source>
</evidence>
<evidence type="ECO:0000256" key="4">
    <source>
        <dbReference type="ARBA" id="ARBA00022714"/>
    </source>
</evidence>
<dbReference type="AlphaFoldDB" id="D6Z559"/>
<keyword evidence="4 11" id="KW-0001">2Fe-2S</keyword>
<dbReference type="EMBL" id="CP001940">
    <property type="protein sequence ID" value="ADH86684.1"/>
    <property type="molecule type" value="Genomic_DNA"/>
</dbReference>
<keyword evidence="16" id="KW-1185">Reference proteome</keyword>
<dbReference type="GO" id="GO:0051537">
    <property type="term" value="F:2 iron, 2 sulfur cluster binding"/>
    <property type="evidence" value="ECO:0007669"/>
    <property type="project" value="UniProtKB-KW"/>
</dbReference>
<evidence type="ECO:0000256" key="7">
    <source>
        <dbReference type="ARBA" id="ARBA00022975"/>
    </source>
</evidence>
<dbReference type="PANTHER" id="PTHR43513">
    <property type="entry name" value="DIHYDROOROTATE DEHYDROGENASE B (NAD(+)), ELECTRON TRANSFER SUBUNIT"/>
    <property type="match status" value="1"/>
</dbReference>
<feature type="binding site" evidence="11 13">
    <location>
        <position position="229"/>
    </location>
    <ligand>
        <name>[2Fe-2S] cluster</name>
        <dbReference type="ChEBI" id="CHEBI:190135"/>
    </ligand>
</feature>
<dbReference type="GO" id="GO:0044205">
    <property type="term" value="P:'de novo' UMP biosynthetic process"/>
    <property type="evidence" value="ECO:0007669"/>
    <property type="project" value="UniProtKB-UniRule"/>
</dbReference>
<feature type="binding site" evidence="11 13">
    <location>
        <position position="234"/>
    </location>
    <ligand>
        <name>[2Fe-2S] cluster</name>
        <dbReference type="ChEBI" id="CHEBI:190135"/>
    </ligand>
</feature>
<dbReference type="InParanoid" id="D6Z559"/>
<feature type="binding site" evidence="11 12">
    <location>
        <begin position="53"/>
        <end position="56"/>
    </location>
    <ligand>
        <name>FAD</name>
        <dbReference type="ChEBI" id="CHEBI:57692"/>
    </ligand>
</feature>
<keyword evidence="8 11" id="KW-0249">Electron transport</keyword>
<dbReference type="eggNOG" id="COG0543">
    <property type="taxonomic scope" value="Bacteria"/>
</dbReference>
<evidence type="ECO:0000256" key="2">
    <source>
        <dbReference type="ARBA" id="ARBA00022448"/>
    </source>
</evidence>
<dbReference type="GO" id="GO:0016491">
    <property type="term" value="F:oxidoreductase activity"/>
    <property type="evidence" value="ECO:0007669"/>
    <property type="project" value="InterPro"/>
</dbReference>
<feature type="binding site" evidence="11 13">
    <location>
        <position position="237"/>
    </location>
    <ligand>
        <name>[2Fe-2S] cluster</name>
        <dbReference type="ChEBI" id="CHEBI:190135"/>
    </ligand>
</feature>
<dbReference type="HOGENOM" id="CLU_003827_1_2_7"/>
<dbReference type="STRING" id="589865.DaAHT2_2006"/>
<dbReference type="KEGG" id="dak:DaAHT2_2006"/>
<name>D6Z559_DESAT</name>
<dbReference type="InterPro" id="IPR017927">
    <property type="entry name" value="FAD-bd_FR_type"/>
</dbReference>
<evidence type="ECO:0000256" key="5">
    <source>
        <dbReference type="ARBA" id="ARBA00022723"/>
    </source>
</evidence>
<organism evidence="15 16">
    <name type="scientific">Desulfurivibrio alkaliphilus (strain DSM 19089 / UNIQEM U267 / AHT2)</name>
    <dbReference type="NCBI Taxonomy" id="589865"/>
    <lineage>
        <taxon>Bacteria</taxon>
        <taxon>Pseudomonadati</taxon>
        <taxon>Thermodesulfobacteriota</taxon>
        <taxon>Desulfobulbia</taxon>
        <taxon>Desulfobulbales</taxon>
        <taxon>Desulfobulbaceae</taxon>
        <taxon>Desulfurivibrio</taxon>
    </lineage>
</organism>
<dbReference type="InterPro" id="IPR017938">
    <property type="entry name" value="Riboflavin_synthase-like_b-brl"/>
</dbReference>
<dbReference type="UniPathway" id="UPA00070">
    <property type="reaction ID" value="UER00945"/>
</dbReference>
<comment type="subunit">
    <text evidence="11">Heterotetramer of 2 PyrK and 2 PyrD type B subunits.</text>
</comment>
<comment type="similarity">
    <text evidence="1 11">Belongs to the PyrK family.</text>
</comment>
<gene>
    <name evidence="11" type="primary">pyrK</name>
    <name evidence="15" type="ordered locus">DaAHT2_2006</name>
</gene>
<dbReference type="GO" id="GO:0046872">
    <property type="term" value="F:metal ion binding"/>
    <property type="evidence" value="ECO:0007669"/>
    <property type="project" value="UniProtKB-KW"/>
</dbReference>
<feature type="binding site" evidence="11 13">
    <location>
        <position position="252"/>
    </location>
    <ligand>
        <name>[2Fe-2S] cluster</name>
        <dbReference type="ChEBI" id="CHEBI:190135"/>
    </ligand>
</feature>
<accession>D6Z559</accession>
<dbReference type="GO" id="GO:0050660">
    <property type="term" value="F:flavin adenine dinucleotide binding"/>
    <property type="evidence" value="ECO:0007669"/>
    <property type="project" value="InterPro"/>
</dbReference>
<keyword evidence="2 11" id="KW-0813">Transport</keyword>
<comment type="cofactor">
    <cofactor evidence="11">
        <name>[2Fe-2S] cluster</name>
        <dbReference type="ChEBI" id="CHEBI:190135"/>
    </cofactor>
    <text evidence="11">Binds 1 [2Fe-2S] cluster per subunit.</text>
</comment>
<dbReference type="Gene3D" id="3.40.50.80">
    <property type="entry name" value="Nucleotide-binding domain of ferredoxin-NADP reductase (FNR) module"/>
    <property type="match status" value="1"/>
</dbReference>
<feature type="binding site" evidence="11 12">
    <location>
        <begin position="76"/>
        <end position="77"/>
    </location>
    <ligand>
        <name>FAD</name>
        <dbReference type="ChEBI" id="CHEBI:57692"/>
    </ligand>
</feature>
<keyword evidence="5 11" id="KW-0479">Metal-binding</keyword>
<dbReference type="Pfam" id="PF10418">
    <property type="entry name" value="DHODB_Fe-S_bind"/>
    <property type="match status" value="1"/>
</dbReference>
<evidence type="ECO:0000256" key="10">
    <source>
        <dbReference type="ARBA" id="ARBA00023014"/>
    </source>
</evidence>
<evidence type="ECO:0000313" key="15">
    <source>
        <dbReference type="EMBL" id="ADH86684.1"/>
    </source>
</evidence>
<dbReference type="OrthoDB" id="9796486at2"/>
<dbReference type="PROSITE" id="PS51384">
    <property type="entry name" value="FAD_FR"/>
    <property type="match status" value="1"/>
</dbReference>
<dbReference type="InterPro" id="IPR019480">
    <property type="entry name" value="Dihydroorotate_DH_Fe-S-bd"/>
</dbReference>
<evidence type="ECO:0000256" key="11">
    <source>
        <dbReference type="HAMAP-Rule" id="MF_01211"/>
    </source>
</evidence>
<evidence type="ECO:0000256" key="9">
    <source>
        <dbReference type="ARBA" id="ARBA00023004"/>
    </source>
</evidence>
<dbReference type="InterPro" id="IPR023455">
    <property type="entry name" value="Dihydroorotate_DHASE_ETsu"/>
</dbReference>
<comment type="function">
    <text evidence="11">Responsible for channeling the electrons from the oxidation of dihydroorotate from the FMN redox center in the PyrD type B subunit to the ultimate electron acceptor NAD(+).</text>
</comment>
<keyword evidence="9 11" id="KW-0408">Iron</keyword>
<dbReference type="InterPro" id="IPR050353">
    <property type="entry name" value="PyrK_electron_transfer"/>
</dbReference>
<dbReference type="InterPro" id="IPR012165">
    <property type="entry name" value="Cyt_c3_hydrogenase_gsu"/>
</dbReference>
<comment type="cofactor">
    <cofactor evidence="13">
        <name>[2Fe-2S] cluster</name>
        <dbReference type="ChEBI" id="CHEBI:190135"/>
    </cofactor>
    <text evidence="13">Binds 1 [2Fe-2S] cluster per subunit.</text>
</comment>
<dbReference type="Gene3D" id="2.40.30.10">
    <property type="entry name" value="Translation factors"/>
    <property type="match status" value="1"/>
</dbReference>
<keyword evidence="10 11" id="KW-0411">Iron-sulfur</keyword>
<dbReference type="InterPro" id="IPR037117">
    <property type="entry name" value="Dihydroorotate_DH_ele_sf"/>
</dbReference>
<dbReference type="RefSeq" id="WP_013164207.1">
    <property type="nucleotide sequence ID" value="NC_014216.1"/>
</dbReference>
<dbReference type="HAMAP" id="MF_01211">
    <property type="entry name" value="DHODB_Fe_S_bind"/>
    <property type="match status" value="1"/>
</dbReference>
<evidence type="ECO:0000256" key="12">
    <source>
        <dbReference type="PIRSR" id="PIRSR006816-1"/>
    </source>
</evidence>
<evidence type="ECO:0000259" key="14">
    <source>
        <dbReference type="PROSITE" id="PS51384"/>
    </source>
</evidence>
<dbReference type="Gene3D" id="2.10.240.10">
    <property type="entry name" value="Dihydroorotate dehydrogenase, electron transfer subunit"/>
    <property type="match status" value="1"/>
</dbReference>